<dbReference type="Proteomes" id="UP000274131">
    <property type="component" value="Unassembled WGS sequence"/>
</dbReference>
<feature type="transmembrane region" description="Helical" evidence="1">
    <location>
        <begin position="54"/>
        <end position="77"/>
    </location>
</feature>
<gene>
    <name evidence="3" type="ORF">EVEC_LOCUS3653</name>
</gene>
<dbReference type="EMBL" id="UXUI01007649">
    <property type="protein sequence ID" value="VDD88510.1"/>
    <property type="molecule type" value="Genomic_DNA"/>
</dbReference>
<evidence type="ECO:0000313" key="5">
    <source>
        <dbReference type="WBParaSite" id="EVEC_0000394501-mRNA-1"/>
    </source>
</evidence>
<reference evidence="3 4" key="2">
    <citation type="submission" date="2018-10" db="EMBL/GenBank/DDBJ databases">
        <authorList>
            <consortium name="Pathogen Informatics"/>
        </authorList>
    </citation>
    <scope>NUCLEOTIDE SEQUENCE [LARGE SCALE GENOMIC DNA]</scope>
</reference>
<keyword evidence="1" id="KW-1133">Transmembrane helix</keyword>
<evidence type="ECO:0000313" key="3">
    <source>
        <dbReference type="EMBL" id="VDD88510.1"/>
    </source>
</evidence>
<keyword evidence="1" id="KW-0812">Transmembrane</keyword>
<proteinExistence type="predicted"/>
<sequence length="274" mass="31256">MVIPIADSLSDDKYWEKEKGVNVLHKRRVSVEEELDDDVSRISVKPGCTMFKSILIRVILAVLFVAVGVGAVAYSVFNAEKHDDSDVLIEKFNIYLDQQCLNGTILIEYGSYQCSPAGHCYNITNVTDRMITWEQDNNNKKLKISFGENEESILLISNLTIQRDKRSDNATNYNCTVIKDSYDDFLRKLCLNNLKRSMSDPLVTIDGIAVRKYNGSGSCQVENQTVYIEAYSRQDGTVFGWDVFFNVSTPLRRLRYRFPSMMLHTSSFTLENTC</sequence>
<dbReference type="WBParaSite" id="EVEC_0000394501-mRNA-1">
    <property type="protein sequence ID" value="EVEC_0000394501-mRNA-1"/>
    <property type="gene ID" value="EVEC_0000394501"/>
</dbReference>
<organism evidence="5">
    <name type="scientific">Enterobius vermicularis</name>
    <name type="common">Human pinworm</name>
    <dbReference type="NCBI Taxonomy" id="51028"/>
    <lineage>
        <taxon>Eukaryota</taxon>
        <taxon>Metazoa</taxon>
        <taxon>Ecdysozoa</taxon>
        <taxon>Nematoda</taxon>
        <taxon>Chromadorea</taxon>
        <taxon>Rhabditida</taxon>
        <taxon>Spirurina</taxon>
        <taxon>Oxyuridomorpha</taxon>
        <taxon>Oxyuroidea</taxon>
        <taxon>Oxyuridae</taxon>
        <taxon>Enterobius</taxon>
    </lineage>
</organism>
<keyword evidence="4" id="KW-1185">Reference proteome</keyword>
<evidence type="ECO:0000313" key="4">
    <source>
        <dbReference type="Proteomes" id="UP000274131"/>
    </source>
</evidence>
<accession>A0A0N4V1U8</accession>
<dbReference type="PROSITE" id="PS50835">
    <property type="entry name" value="IG_LIKE"/>
    <property type="match status" value="1"/>
</dbReference>
<dbReference type="AlphaFoldDB" id="A0A0N4V1U8"/>
<evidence type="ECO:0000256" key="1">
    <source>
        <dbReference type="SAM" id="Phobius"/>
    </source>
</evidence>
<keyword evidence="1" id="KW-0472">Membrane</keyword>
<evidence type="ECO:0000259" key="2">
    <source>
        <dbReference type="PROSITE" id="PS50835"/>
    </source>
</evidence>
<reference evidence="5" key="1">
    <citation type="submission" date="2017-02" db="UniProtKB">
        <authorList>
            <consortium name="WormBaseParasite"/>
        </authorList>
    </citation>
    <scope>IDENTIFICATION</scope>
</reference>
<protein>
    <submittedName>
        <fullName evidence="5">Ig-like domain-containing protein</fullName>
    </submittedName>
</protein>
<name>A0A0N4V1U8_ENTVE</name>
<feature type="domain" description="Ig-like" evidence="2">
    <location>
        <begin position="103"/>
        <end position="177"/>
    </location>
</feature>
<dbReference type="InterPro" id="IPR007110">
    <property type="entry name" value="Ig-like_dom"/>
</dbReference>